<name>A0A251UA80_HELAN</name>
<dbReference type="Gramene" id="mRNA:HanXRQr2_Chr07g0283411">
    <property type="protein sequence ID" value="mRNA:HanXRQr2_Chr07g0283411"/>
    <property type="gene ID" value="HanXRQr2_Chr07g0283411"/>
</dbReference>
<evidence type="ECO:0000313" key="3">
    <source>
        <dbReference type="Proteomes" id="UP000215914"/>
    </source>
</evidence>
<dbReference type="Proteomes" id="UP000215914">
    <property type="component" value="Chromosome 7"/>
</dbReference>
<keyword evidence="3" id="KW-1185">Reference proteome</keyword>
<sequence>MDLYSLHLSFSFSFSLSLSLKGLDFRSGSIHHKLLFPMIWTPSLRWPRSDRIISGNWKASSVKLNWRTSTANTYKLPNRR</sequence>
<reference evidence="1" key="3">
    <citation type="submission" date="2020-06" db="EMBL/GenBank/DDBJ databases">
        <title>Helianthus annuus Genome sequencing and assembly Release 2.</title>
        <authorList>
            <person name="Gouzy J."/>
            <person name="Langlade N."/>
            <person name="Munos S."/>
        </authorList>
    </citation>
    <scope>NUCLEOTIDE SEQUENCE</scope>
    <source>
        <tissue evidence="1">Leaves</tissue>
    </source>
</reference>
<organism evidence="2 3">
    <name type="scientific">Helianthus annuus</name>
    <name type="common">Common sunflower</name>
    <dbReference type="NCBI Taxonomy" id="4232"/>
    <lineage>
        <taxon>Eukaryota</taxon>
        <taxon>Viridiplantae</taxon>
        <taxon>Streptophyta</taxon>
        <taxon>Embryophyta</taxon>
        <taxon>Tracheophyta</taxon>
        <taxon>Spermatophyta</taxon>
        <taxon>Magnoliopsida</taxon>
        <taxon>eudicotyledons</taxon>
        <taxon>Gunneridae</taxon>
        <taxon>Pentapetalae</taxon>
        <taxon>asterids</taxon>
        <taxon>campanulids</taxon>
        <taxon>Asterales</taxon>
        <taxon>Asteraceae</taxon>
        <taxon>Asteroideae</taxon>
        <taxon>Heliantheae alliance</taxon>
        <taxon>Heliantheae</taxon>
        <taxon>Helianthus</taxon>
    </lineage>
</organism>
<evidence type="ECO:0000313" key="2">
    <source>
        <dbReference type="EMBL" id="OTG20248.1"/>
    </source>
</evidence>
<dbReference type="InParanoid" id="A0A251UA80"/>
<dbReference type="AlphaFoldDB" id="A0A251UA80"/>
<accession>A0A251UA80</accession>
<protein>
    <submittedName>
        <fullName evidence="2">Uncharacterized protein</fullName>
    </submittedName>
</protein>
<dbReference type="EMBL" id="CM007896">
    <property type="protein sequence ID" value="OTG20248.1"/>
    <property type="molecule type" value="Genomic_DNA"/>
</dbReference>
<reference evidence="1 3" key="1">
    <citation type="journal article" date="2017" name="Nature">
        <title>The sunflower genome provides insights into oil metabolism, flowering and Asterid evolution.</title>
        <authorList>
            <person name="Badouin H."/>
            <person name="Gouzy J."/>
            <person name="Grassa C.J."/>
            <person name="Murat F."/>
            <person name="Staton S.E."/>
            <person name="Cottret L."/>
            <person name="Lelandais-Briere C."/>
            <person name="Owens G.L."/>
            <person name="Carrere S."/>
            <person name="Mayjonade B."/>
            <person name="Legrand L."/>
            <person name="Gill N."/>
            <person name="Kane N.C."/>
            <person name="Bowers J.E."/>
            <person name="Hubner S."/>
            <person name="Bellec A."/>
            <person name="Berard A."/>
            <person name="Berges H."/>
            <person name="Blanchet N."/>
            <person name="Boniface M.C."/>
            <person name="Brunel D."/>
            <person name="Catrice O."/>
            <person name="Chaidir N."/>
            <person name="Claudel C."/>
            <person name="Donnadieu C."/>
            <person name="Faraut T."/>
            <person name="Fievet G."/>
            <person name="Helmstetter N."/>
            <person name="King M."/>
            <person name="Knapp S.J."/>
            <person name="Lai Z."/>
            <person name="Le Paslier M.C."/>
            <person name="Lippi Y."/>
            <person name="Lorenzon L."/>
            <person name="Mandel J.R."/>
            <person name="Marage G."/>
            <person name="Marchand G."/>
            <person name="Marquand E."/>
            <person name="Bret-Mestries E."/>
            <person name="Morien E."/>
            <person name="Nambeesan S."/>
            <person name="Nguyen T."/>
            <person name="Pegot-Espagnet P."/>
            <person name="Pouilly N."/>
            <person name="Raftis F."/>
            <person name="Sallet E."/>
            <person name="Schiex T."/>
            <person name="Thomas J."/>
            <person name="Vandecasteele C."/>
            <person name="Vares D."/>
            <person name="Vear F."/>
            <person name="Vautrin S."/>
            <person name="Crespi M."/>
            <person name="Mangin B."/>
            <person name="Burke J.M."/>
            <person name="Salse J."/>
            <person name="Munos S."/>
            <person name="Vincourt P."/>
            <person name="Rieseberg L.H."/>
            <person name="Langlade N.B."/>
        </authorList>
    </citation>
    <scope>NUCLEOTIDE SEQUENCE [LARGE SCALE GENOMIC DNA]</scope>
    <source>
        <strain evidence="3">cv. SF193</strain>
        <tissue evidence="1">Leaves</tissue>
    </source>
</reference>
<evidence type="ECO:0000313" key="1">
    <source>
        <dbReference type="EMBL" id="KAF5797674.1"/>
    </source>
</evidence>
<reference evidence="2" key="2">
    <citation type="submission" date="2017-02" db="EMBL/GenBank/DDBJ databases">
        <title>Sunflower complete genome.</title>
        <authorList>
            <person name="Langlade N."/>
            <person name="Munos S."/>
        </authorList>
    </citation>
    <scope>NUCLEOTIDE SEQUENCE [LARGE SCALE GENOMIC DNA]</scope>
    <source>
        <tissue evidence="2">Leaves</tissue>
    </source>
</reference>
<proteinExistence type="predicted"/>
<dbReference type="EMBL" id="MNCJ02000322">
    <property type="protein sequence ID" value="KAF5797674.1"/>
    <property type="molecule type" value="Genomic_DNA"/>
</dbReference>
<gene>
    <name evidence="2" type="ORF">HannXRQ_Chr07g0190951</name>
    <name evidence="1" type="ORF">HanXRQr2_Chr07g0283411</name>
</gene>